<sequence>MSWLAVELPYPDLGGSSVKTDRLLGIVIYLLNRERVTARVLAEHFEVSVRTIQRDIESLGMAGIPVAAAQGAAGGYYILDGFRLSRQPLGSEDFRWIAAAVKGLESGFSHSGLEAAAEKMTAAFGGIEPPPVQFDLGAYREGRSIQELLPPLVQAALARLAVEFDYYSAQGVLSRRCAEPVQLLMKWNAWYMLAYCRRREDYRLFRLSRMRNLRPTASPFSRSHPPADTLLKDRPDERTYLDVRLRCPAPWRIPAEEAFPNASVTEEPDQGALLSFSVPEEESGWFGRLLALAPHVDILGPPALQRRIADHARSILTRQSAEAAGKDDIQVSSFLR</sequence>
<dbReference type="PIRSF" id="PIRSF016838">
    <property type="entry name" value="PafC"/>
    <property type="match status" value="1"/>
</dbReference>
<dbReference type="Gene3D" id="1.10.10.10">
    <property type="entry name" value="Winged helix-like DNA-binding domain superfamily/Winged helix DNA-binding domain"/>
    <property type="match status" value="1"/>
</dbReference>
<dbReference type="AlphaFoldDB" id="A0A5J5G2U2"/>
<dbReference type="InterPro" id="IPR051534">
    <property type="entry name" value="CBASS_pafABC_assoc_protein"/>
</dbReference>
<evidence type="ECO:0000313" key="4">
    <source>
        <dbReference type="EMBL" id="KAA9000963.1"/>
    </source>
</evidence>
<keyword evidence="1" id="KW-0805">Transcription regulation</keyword>
<dbReference type="Pfam" id="PF08279">
    <property type="entry name" value="HTH_11"/>
    <property type="match status" value="1"/>
</dbReference>
<accession>A0A5J5G2U2</accession>
<dbReference type="Pfam" id="PF13280">
    <property type="entry name" value="WYL"/>
    <property type="match status" value="1"/>
</dbReference>
<comment type="caution">
    <text evidence="4">The sequence shown here is derived from an EMBL/GenBank/DDBJ whole genome shotgun (WGS) entry which is preliminary data.</text>
</comment>
<dbReference type="GO" id="GO:0003700">
    <property type="term" value="F:DNA-binding transcription factor activity"/>
    <property type="evidence" value="ECO:0007669"/>
    <property type="project" value="InterPro"/>
</dbReference>
<evidence type="ECO:0000259" key="3">
    <source>
        <dbReference type="PROSITE" id="PS51000"/>
    </source>
</evidence>
<name>A0A5J5G2U2_9BACL</name>
<dbReference type="PROSITE" id="PS52050">
    <property type="entry name" value="WYL"/>
    <property type="match status" value="1"/>
</dbReference>
<reference evidence="4 5" key="1">
    <citation type="submission" date="2019-09" db="EMBL/GenBank/DDBJ databases">
        <title>Bacillus ochoae sp. nov., Paenibacillus whitsoniae sp. nov., Paenibacillus spiritus sp. nov. Isolated from the Mars Exploration Rover during spacecraft assembly.</title>
        <authorList>
            <person name="Seuylemezian A."/>
            <person name="Vaishampayan P."/>
        </authorList>
    </citation>
    <scope>NUCLEOTIDE SEQUENCE [LARGE SCALE GENOMIC DNA]</scope>
    <source>
        <strain evidence="4 5">MER_111</strain>
    </source>
</reference>
<organism evidence="4 5">
    <name type="scientific">Paenibacillus spiritus</name>
    <dbReference type="NCBI Taxonomy" id="2496557"/>
    <lineage>
        <taxon>Bacteria</taxon>
        <taxon>Bacillati</taxon>
        <taxon>Bacillota</taxon>
        <taxon>Bacilli</taxon>
        <taxon>Bacillales</taxon>
        <taxon>Paenibacillaceae</taxon>
        <taxon>Paenibacillus</taxon>
    </lineage>
</organism>
<feature type="domain" description="HTH deoR-type" evidence="3">
    <location>
        <begin position="19"/>
        <end position="74"/>
    </location>
</feature>
<dbReference type="PROSITE" id="PS51000">
    <property type="entry name" value="HTH_DEOR_2"/>
    <property type="match status" value="1"/>
</dbReference>
<dbReference type="InterPro" id="IPR036388">
    <property type="entry name" value="WH-like_DNA-bd_sf"/>
</dbReference>
<dbReference type="PANTHER" id="PTHR34580">
    <property type="match status" value="1"/>
</dbReference>
<keyword evidence="5" id="KW-1185">Reference proteome</keyword>
<dbReference type="InterPro" id="IPR026881">
    <property type="entry name" value="WYL_dom"/>
</dbReference>
<proteinExistence type="predicted"/>
<dbReference type="InterPro" id="IPR013196">
    <property type="entry name" value="HTH_11"/>
</dbReference>
<dbReference type="SUPFAM" id="SSF46785">
    <property type="entry name" value="Winged helix' DNA-binding domain"/>
    <property type="match status" value="1"/>
</dbReference>
<keyword evidence="2" id="KW-0804">Transcription</keyword>
<dbReference type="EMBL" id="VYKK01000020">
    <property type="protein sequence ID" value="KAA9000963.1"/>
    <property type="molecule type" value="Genomic_DNA"/>
</dbReference>
<dbReference type="OrthoDB" id="9815009at2"/>
<evidence type="ECO:0000256" key="1">
    <source>
        <dbReference type="ARBA" id="ARBA00023015"/>
    </source>
</evidence>
<evidence type="ECO:0000256" key="2">
    <source>
        <dbReference type="ARBA" id="ARBA00023163"/>
    </source>
</evidence>
<dbReference type="InterPro" id="IPR036390">
    <property type="entry name" value="WH_DNA-bd_sf"/>
</dbReference>
<dbReference type="PANTHER" id="PTHR34580:SF1">
    <property type="entry name" value="PROTEIN PAFC"/>
    <property type="match status" value="1"/>
</dbReference>
<protein>
    <submittedName>
        <fullName evidence="4">YafY family transcriptional regulator</fullName>
    </submittedName>
</protein>
<dbReference type="InterPro" id="IPR028349">
    <property type="entry name" value="PafC-like"/>
</dbReference>
<dbReference type="Proteomes" id="UP000367750">
    <property type="component" value="Unassembled WGS sequence"/>
</dbReference>
<gene>
    <name evidence="4" type="ORF">F4V43_14030</name>
</gene>
<evidence type="ECO:0000313" key="5">
    <source>
        <dbReference type="Proteomes" id="UP000367750"/>
    </source>
</evidence>
<dbReference type="InterPro" id="IPR001034">
    <property type="entry name" value="DeoR_HTH"/>
</dbReference>